<dbReference type="EMBL" id="X76609">
    <property type="protein sequence ID" value="CAA54070.1"/>
    <property type="molecule type" value="Genomic_DNA"/>
</dbReference>
<sequence>MSIIFELLQ</sequence>
<protein>
    <submittedName>
        <fullName evidence="1">A.thaliana phyD protein</fullName>
    </submittedName>
</protein>
<proteinExistence type="predicted"/>
<organism evidence="1">
    <name type="scientific">Arabidopsis thaliana</name>
    <name type="common">Mouse-ear cress</name>
    <dbReference type="NCBI Taxonomy" id="3702"/>
    <lineage>
        <taxon>Eukaryota</taxon>
        <taxon>Viridiplantae</taxon>
        <taxon>Streptophyta</taxon>
        <taxon>Embryophyta</taxon>
        <taxon>Tracheophyta</taxon>
        <taxon>Spermatophyta</taxon>
        <taxon>Magnoliopsida</taxon>
        <taxon>eudicotyledons</taxon>
        <taxon>Gunneridae</taxon>
        <taxon>Pentapetalae</taxon>
        <taxon>rosids</taxon>
        <taxon>malvids</taxon>
        <taxon>Brassicales</taxon>
        <taxon>Brassicaceae</taxon>
        <taxon>Camelineae</taxon>
        <taxon>Arabidopsis</taxon>
    </lineage>
</organism>
<name>A2NXL5_ARATH</name>
<evidence type="ECO:0000313" key="1">
    <source>
        <dbReference type="EMBL" id="CAA54070.1"/>
    </source>
</evidence>
<reference evidence="1" key="1">
    <citation type="journal article" date="1994" name="Plant Mol. Biol.">
        <title>The phytochrome apoprotein family in Arabidopsis is encoded by five genes: the sequences and expression of PHYD and PHYE.</title>
        <authorList>
            <person name="Clack T."/>
            <person name="Mathews S."/>
            <person name="Sharrock R.A."/>
        </authorList>
    </citation>
    <scope>NUCLEOTIDE SEQUENCE</scope>
    <source>
        <strain evidence="1">Landsberg erecta</strain>
    </source>
</reference>
<accession>A2NXL5</accession>